<reference evidence="2 3" key="1">
    <citation type="journal article" date="2015" name="Antonie Van Leeuwenhoek">
        <title>Oceanobacillus bengalensis sp. nov., a bacterium isolated from seawater of the Bay of Bengal.</title>
        <authorList>
            <person name="Yongchang O."/>
            <person name="Xiang W."/>
            <person name="Wang G."/>
        </authorList>
    </citation>
    <scope>NUCLEOTIDE SEQUENCE [LARGE SCALE GENOMIC DNA]</scope>
    <source>
        <strain evidence="2 3">MCCC 1K00260</strain>
    </source>
</reference>
<proteinExistence type="predicted"/>
<organism evidence="2 3">
    <name type="scientific">Oceanobacillus bengalensis</name>
    <dbReference type="NCBI Taxonomy" id="1435466"/>
    <lineage>
        <taxon>Bacteria</taxon>
        <taxon>Bacillati</taxon>
        <taxon>Bacillota</taxon>
        <taxon>Bacilli</taxon>
        <taxon>Bacillales</taxon>
        <taxon>Bacillaceae</taxon>
        <taxon>Oceanobacillus</taxon>
    </lineage>
</organism>
<dbReference type="Proteomes" id="UP000281813">
    <property type="component" value="Unassembled WGS sequence"/>
</dbReference>
<gene>
    <name evidence="2" type="ORF">D8M05_19215</name>
</gene>
<evidence type="ECO:0000256" key="1">
    <source>
        <dbReference type="SAM" id="SignalP"/>
    </source>
</evidence>
<dbReference type="Gene3D" id="2.50.20.20">
    <property type="match status" value="1"/>
</dbReference>
<sequence>MKKLVVAFGMILLSISLVACGNENAEDVFTQAMEAAEGMESAEVVIDMTQNIGMPDESSSLEMETNMEAEMILDPLAMYQKGTVSMMMDDFPMEMETEMYLVDDEVYVYDSMSSQWMKMDETMMPMDALNNQQPNITEQLEMFEKYVEEFEFEETEDEFVFKLTADGEGFTELTNQLMDEYMSEELTAQFGEEMDEVLESMDVSKLYIELYIDNETYEMNGEKIDMEMTMGVEGDEVKLSQQVSTKYTNINTIQSIEIPQEVKDNAVDGMGL</sequence>
<accession>A0A494YRD1</accession>
<evidence type="ECO:0008006" key="4">
    <source>
        <dbReference type="Google" id="ProtNLM"/>
    </source>
</evidence>
<dbReference type="Pfam" id="PF20316">
    <property type="entry name" value="DUF6612"/>
    <property type="match status" value="1"/>
</dbReference>
<dbReference type="PROSITE" id="PS51257">
    <property type="entry name" value="PROKAR_LIPOPROTEIN"/>
    <property type="match status" value="1"/>
</dbReference>
<keyword evidence="1" id="KW-0732">Signal</keyword>
<protein>
    <recommendedName>
        <fullName evidence="4">LppX_LprAFG lipoprotein</fullName>
    </recommendedName>
</protein>
<evidence type="ECO:0000313" key="3">
    <source>
        <dbReference type="Proteomes" id="UP000281813"/>
    </source>
</evidence>
<dbReference type="InterPro" id="IPR046720">
    <property type="entry name" value="DUF6612"/>
</dbReference>
<dbReference type="OrthoDB" id="1957331at2"/>
<dbReference type="EMBL" id="RBZO01000053">
    <property type="protein sequence ID" value="RKQ11835.1"/>
    <property type="molecule type" value="Genomic_DNA"/>
</dbReference>
<dbReference type="RefSeq" id="WP_121134670.1">
    <property type="nucleotide sequence ID" value="NZ_JBHUFK010000027.1"/>
</dbReference>
<feature type="signal peptide" evidence="1">
    <location>
        <begin position="1"/>
        <end position="19"/>
    </location>
</feature>
<name>A0A494YRD1_9BACI</name>
<feature type="chain" id="PRO_5038398528" description="LppX_LprAFG lipoprotein" evidence="1">
    <location>
        <begin position="20"/>
        <end position="272"/>
    </location>
</feature>
<evidence type="ECO:0000313" key="2">
    <source>
        <dbReference type="EMBL" id="RKQ11835.1"/>
    </source>
</evidence>
<dbReference type="AlphaFoldDB" id="A0A494YRD1"/>
<keyword evidence="3" id="KW-1185">Reference proteome</keyword>
<comment type="caution">
    <text evidence="2">The sequence shown here is derived from an EMBL/GenBank/DDBJ whole genome shotgun (WGS) entry which is preliminary data.</text>
</comment>